<dbReference type="AlphaFoldDB" id="A0A2R4MEL5"/>
<dbReference type="KEGG" id="mmyr:MXMO3_01774"/>
<dbReference type="RefSeq" id="WP_117395633.1">
    <property type="nucleotide sequence ID" value="NZ_CP021330.1"/>
</dbReference>
<evidence type="ECO:0000313" key="3">
    <source>
        <dbReference type="Proteomes" id="UP000258927"/>
    </source>
</evidence>
<name>A0A2R4MEL5_9HYPH</name>
<reference evidence="2 3" key="1">
    <citation type="submission" date="2017-05" db="EMBL/GenBank/DDBJ databases">
        <title>Genome Analysis of Maritalea myrionectae HL2708#5.</title>
        <authorList>
            <consortium name="Cotde Inc.-PKNU"/>
            <person name="Jang D."/>
            <person name="Oh H.-M."/>
        </authorList>
    </citation>
    <scope>NUCLEOTIDE SEQUENCE [LARGE SCALE GENOMIC DNA]</scope>
    <source>
        <strain evidence="2 3">HL2708#5</strain>
    </source>
</reference>
<evidence type="ECO:0000256" key="1">
    <source>
        <dbReference type="SAM" id="MobiDB-lite"/>
    </source>
</evidence>
<keyword evidence="3" id="KW-1185">Reference proteome</keyword>
<feature type="region of interest" description="Disordered" evidence="1">
    <location>
        <begin position="1"/>
        <end position="20"/>
    </location>
</feature>
<dbReference type="Proteomes" id="UP000258927">
    <property type="component" value="Chromosome"/>
</dbReference>
<organism evidence="2 3">
    <name type="scientific">Maritalea myrionectae</name>
    <dbReference type="NCBI Taxonomy" id="454601"/>
    <lineage>
        <taxon>Bacteria</taxon>
        <taxon>Pseudomonadati</taxon>
        <taxon>Pseudomonadota</taxon>
        <taxon>Alphaproteobacteria</taxon>
        <taxon>Hyphomicrobiales</taxon>
        <taxon>Devosiaceae</taxon>
        <taxon>Maritalea</taxon>
    </lineage>
</organism>
<proteinExistence type="predicted"/>
<protein>
    <submittedName>
        <fullName evidence="2">Uncharacterized protein</fullName>
    </submittedName>
</protein>
<gene>
    <name evidence="2" type="ORF">MXMO3_01774</name>
</gene>
<evidence type="ECO:0000313" key="2">
    <source>
        <dbReference type="EMBL" id="AVX04299.1"/>
    </source>
</evidence>
<sequence length="157" mass="17847">MLRTHQNQHRDANNTGSKTTSIFMVEDQTPLDQCQWFMAVLAEGSEVQENYIFTDLAALFDQATEYGIDWTVLAYEPGEESAVNVTAQVAQALADQHYERNADAYCFEGAKTESPCALINLHAETYLEELIDNGCREDRLSAREQRWLQSDYRQAAL</sequence>
<accession>A0A2R4MEL5</accession>
<dbReference type="EMBL" id="CP021330">
    <property type="protein sequence ID" value="AVX04299.1"/>
    <property type="molecule type" value="Genomic_DNA"/>
</dbReference>